<evidence type="ECO:0000313" key="4">
    <source>
        <dbReference type="Proteomes" id="UP000621898"/>
    </source>
</evidence>
<dbReference type="Pfam" id="PF05569">
    <property type="entry name" value="Peptidase_M56"/>
    <property type="match status" value="1"/>
</dbReference>
<evidence type="ECO:0000259" key="2">
    <source>
        <dbReference type="Pfam" id="PF05569"/>
    </source>
</evidence>
<evidence type="ECO:0000256" key="1">
    <source>
        <dbReference type="SAM" id="Phobius"/>
    </source>
</evidence>
<feature type="transmembrane region" description="Helical" evidence="1">
    <location>
        <begin position="70"/>
        <end position="90"/>
    </location>
</feature>
<dbReference type="PANTHER" id="PTHR34978">
    <property type="entry name" value="POSSIBLE SENSOR-TRANSDUCER PROTEIN BLAR"/>
    <property type="match status" value="1"/>
</dbReference>
<reference evidence="4" key="1">
    <citation type="journal article" date="2019" name="Int. J. Syst. Evol. Microbiol.">
        <title>The Global Catalogue of Microorganisms (GCM) 10K type strain sequencing project: providing services to taxonomists for standard genome sequencing and annotation.</title>
        <authorList>
            <consortium name="The Broad Institute Genomics Platform"/>
            <consortium name="The Broad Institute Genome Sequencing Center for Infectious Disease"/>
            <person name="Wu L."/>
            <person name="Ma J."/>
        </authorList>
    </citation>
    <scope>NUCLEOTIDE SEQUENCE [LARGE SCALE GENOMIC DNA]</scope>
    <source>
        <strain evidence="4">KCTC 22232</strain>
    </source>
</reference>
<feature type="transmembrane region" description="Helical" evidence="1">
    <location>
        <begin position="195"/>
        <end position="217"/>
    </location>
</feature>
<feature type="transmembrane region" description="Helical" evidence="1">
    <location>
        <begin position="15"/>
        <end position="32"/>
    </location>
</feature>
<sequence>MSSLELMAMDGLEHGWLLILAFTAAVLVVVALRKPCRRWFGAERAFQLWSLVPLAMLVGQLPHATSTSRTALPVLVYMITSVTGVLPSHAGTSAGIGWRSLVMLAWCVGTAIVLASAVFAQWRYRNRLRGATSMTDVSSRWPVLRATSADVGPALVGAWRSRIVLPADFERRYDTTERALIFAHEAMHARRGDGWWCLLAQIVVALFWFHPLAWWVLGALRHDQELACDAAVLREHGAQRRSYANAMLKTQSALFALPVGCPWSPRHPLTERIAMLKLTPPGRLQRIFGNITGLILATAVAGSVYAASAMSDQRPAATSKSTAANEYQLDMMVELGSDGAHSNHAERMTIALCMTPGVSASATNHGWKIETRTLPETGKRVHIDLTVAGPDKAPVEHVQLRGALGEVLHAAGKGKDDKQRYAFDVTPLAGCPARTPTAETSARLFMINQNVKDQPARAIAVSMASKAGLELANPEALDNRLVTLNFEQIPAERALQLVADIDGKKAVFEGKQVRFENK</sequence>
<dbReference type="Proteomes" id="UP000621898">
    <property type="component" value="Unassembled WGS sequence"/>
</dbReference>
<feature type="transmembrane region" description="Helical" evidence="1">
    <location>
        <begin position="287"/>
        <end position="307"/>
    </location>
</feature>
<keyword evidence="1" id="KW-1133">Transmembrane helix</keyword>
<evidence type="ECO:0000313" key="3">
    <source>
        <dbReference type="EMBL" id="GGY15671.1"/>
    </source>
</evidence>
<gene>
    <name evidence="3" type="ORF">GCM10008098_03420</name>
</gene>
<organism evidence="3 4">
    <name type="scientific">Rhodanobacter panaciterrae</name>
    <dbReference type="NCBI Taxonomy" id="490572"/>
    <lineage>
        <taxon>Bacteria</taxon>
        <taxon>Pseudomonadati</taxon>
        <taxon>Pseudomonadota</taxon>
        <taxon>Gammaproteobacteria</taxon>
        <taxon>Lysobacterales</taxon>
        <taxon>Rhodanobacteraceae</taxon>
        <taxon>Rhodanobacter</taxon>
    </lineage>
</organism>
<name>A0ABQ2ZG85_9GAMM</name>
<comment type="caution">
    <text evidence="3">The sequence shown here is derived from an EMBL/GenBank/DDBJ whole genome shotgun (WGS) entry which is preliminary data.</text>
</comment>
<proteinExistence type="predicted"/>
<dbReference type="InterPro" id="IPR008756">
    <property type="entry name" value="Peptidase_M56"/>
</dbReference>
<keyword evidence="1" id="KW-0812">Transmembrane</keyword>
<keyword evidence="4" id="KW-1185">Reference proteome</keyword>
<dbReference type="EMBL" id="BMXT01000001">
    <property type="protein sequence ID" value="GGY15671.1"/>
    <property type="molecule type" value="Genomic_DNA"/>
</dbReference>
<dbReference type="RefSeq" id="WP_189439458.1">
    <property type="nucleotide sequence ID" value="NZ_BMXT01000001.1"/>
</dbReference>
<protein>
    <recommendedName>
        <fullName evidence="2">Peptidase M56 domain-containing protein</fullName>
    </recommendedName>
</protein>
<dbReference type="PANTHER" id="PTHR34978:SF3">
    <property type="entry name" value="SLR0241 PROTEIN"/>
    <property type="match status" value="1"/>
</dbReference>
<keyword evidence="1" id="KW-0472">Membrane</keyword>
<dbReference type="CDD" id="cd07341">
    <property type="entry name" value="M56_BlaR1_MecR1_like"/>
    <property type="match status" value="1"/>
</dbReference>
<feature type="domain" description="Peptidase M56" evidence="2">
    <location>
        <begin position="17"/>
        <end position="276"/>
    </location>
</feature>
<feature type="transmembrane region" description="Helical" evidence="1">
    <location>
        <begin position="96"/>
        <end position="120"/>
    </location>
</feature>
<dbReference type="InterPro" id="IPR052173">
    <property type="entry name" value="Beta-lactam_resp_regulator"/>
</dbReference>
<accession>A0ABQ2ZG85</accession>